<dbReference type="InterPro" id="IPR010982">
    <property type="entry name" value="Lambda_DNA-bd_dom_sf"/>
</dbReference>
<name>A0ABP4C9L9_9ACTN</name>
<dbReference type="GO" id="GO:0003677">
    <property type="term" value="F:DNA binding"/>
    <property type="evidence" value="ECO:0007669"/>
    <property type="project" value="UniProtKB-KW"/>
</dbReference>
<dbReference type="InterPro" id="IPR028082">
    <property type="entry name" value="Peripla_BP_I"/>
</dbReference>
<keyword evidence="2 5" id="KW-0238">DNA-binding</keyword>
<dbReference type="InterPro" id="IPR000843">
    <property type="entry name" value="HTH_LacI"/>
</dbReference>
<dbReference type="InterPro" id="IPR046335">
    <property type="entry name" value="LacI/GalR-like_sensor"/>
</dbReference>
<keyword evidence="1" id="KW-0805">Transcription regulation</keyword>
<dbReference type="Proteomes" id="UP001500665">
    <property type="component" value="Unassembled WGS sequence"/>
</dbReference>
<evidence type="ECO:0000313" key="6">
    <source>
        <dbReference type="Proteomes" id="UP001500665"/>
    </source>
</evidence>
<evidence type="ECO:0000256" key="3">
    <source>
        <dbReference type="ARBA" id="ARBA00023163"/>
    </source>
</evidence>
<dbReference type="Gene3D" id="3.40.50.2300">
    <property type="match status" value="2"/>
</dbReference>
<sequence>MAEATRVRVLAAIEELGFVRNEAARTLRKGSGRTLGVIVEDLAGPCAADLVRGVERACDTGGYDIIWCTSDGDPEKERRRLDFLEQQGVSGVIVAPVALDADRVARLRARDIRTVLLDRRMSGTTASSVGVDHRQGGRLATRHLVELGRHDIAFVTTEPEPPPVRQRRGGALQSLGQAGYAPEQVLTIAEQEPTAQAGQRAARRLLEFGTLPTGVFCVDDLLAVGLVNELTRNGVKIPQDVAVVGYGDIAPAATCVVPLTTVRQPRDELGAAAAELLMDEAEGRHLTLAPELVVRDSAS</sequence>
<evidence type="ECO:0000259" key="4">
    <source>
        <dbReference type="PROSITE" id="PS50932"/>
    </source>
</evidence>
<reference evidence="6" key="1">
    <citation type="journal article" date="2019" name="Int. J. Syst. Evol. Microbiol.">
        <title>The Global Catalogue of Microorganisms (GCM) 10K type strain sequencing project: providing services to taxonomists for standard genome sequencing and annotation.</title>
        <authorList>
            <consortium name="The Broad Institute Genomics Platform"/>
            <consortium name="The Broad Institute Genome Sequencing Center for Infectious Disease"/>
            <person name="Wu L."/>
            <person name="Ma J."/>
        </authorList>
    </citation>
    <scope>NUCLEOTIDE SEQUENCE [LARGE SCALE GENOMIC DNA]</scope>
    <source>
        <strain evidence="6">JCM 10696</strain>
    </source>
</reference>
<dbReference type="PROSITE" id="PS50932">
    <property type="entry name" value="HTH_LACI_2"/>
    <property type="match status" value="1"/>
</dbReference>
<comment type="caution">
    <text evidence="5">The sequence shown here is derived from an EMBL/GenBank/DDBJ whole genome shotgun (WGS) entry which is preliminary data.</text>
</comment>
<keyword evidence="6" id="KW-1185">Reference proteome</keyword>
<organism evidence="5 6">
    <name type="scientific">Actinocorallia libanotica</name>
    <dbReference type="NCBI Taxonomy" id="46162"/>
    <lineage>
        <taxon>Bacteria</taxon>
        <taxon>Bacillati</taxon>
        <taxon>Actinomycetota</taxon>
        <taxon>Actinomycetes</taxon>
        <taxon>Streptosporangiales</taxon>
        <taxon>Thermomonosporaceae</taxon>
        <taxon>Actinocorallia</taxon>
    </lineage>
</organism>
<evidence type="ECO:0000256" key="2">
    <source>
        <dbReference type="ARBA" id="ARBA00023125"/>
    </source>
</evidence>
<protein>
    <submittedName>
        <fullName evidence="5">LacI family DNA-binding transcriptional regulator</fullName>
    </submittedName>
</protein>
<dbReference type="PANTHER" id="PTHR30146">
    <property type="entry name" value="LACI-RELATED TRANSCRIPTIONAL REPRESSOR"/>
    <property type="match status" value="1"/>
</dbReference>
<dbReference type="PANTHER" id="PTHR30146:SF109">
    <property type="entry name" value="HTH-TYPE TRANSCRIPTIONAL REGULATOR GALS"/>
    <property type="match status" value="1"/>
</dbReference>
<accession>A0ABP4C9L9</accession>
<dbReference type="SUPFAM" id="SSF53822">
    <property type="entry name" value="Periplasmic binding protein-like I"/>
    <property type="match status" value="1"/>
</dbReference>
<dbReference type="EMBL" id="BAAAHH010000026">
    <property type="protein sequence ID" value="GAA0961842.1"/>
    <property type="molecule type" value="Genomic_DNA"/>
</dbReference>
<dbReference type="Pfam" id="PF13377">
    <property type="entry name" value="Peripla_BP_3"/>
    <property type="match status" value="1"/>
</dbReference>
<keyword evidence="3" id="KW-0804">Transcription</keyword>
<dbReference type="Gene3D" id="1.10.260.40">
    <property type="entry name" value="lambda repressor-like DNA-binding domains"/>
    <property type="match status" value="1"/>
</dbReference>
<evidence type="ECO:0000313" key="5">
    <source>
        <dbReference type="EMBL" id="GAA0961842.1"/>
    </source>
</evidence>
<feature type="domain" description="HTH lacI-type" evidence="4">
    <location>
        <begin position="1"/>
        <end position="29"/>
    </location>
</feature>
<evidence type="ECO:0000256" key="1">
    <source>
        <dbReference type="ARBA" id="ARBA00023015"/>
    </source>
</evidence>
<dbReference type="SMART" id="SM00354">
    <property type="entry name" value="HTH_LACI"/>
    <property type="match status" value="1"/>
</dbReference>
<gene>
    <name evidence="5" type="ORF">GCM10009550_55020</name>
</gene>
<proteinExistence type="predicted"/>